<dbReference type="InterPro" id="IPR014942">
    <property type="entry name" value="AbiEii"/>
</dbReference>
<accession>A0AAE6KNY9</accession>
<dbReference type="EMBL" id="CP040986">
    <property type="protein sequence ID" value="QDD13349.1"/>
    <property type="molecule type" value="Genomic_DNA"/>
</dbReference>
<name>A0AAE6KNY9_9PROT</name>
<gene>
    <name evidence="1" type="ORF">FIT61_02590</name>
</gene>
<keyword evidence="2" id="KW-1185">Reference proteome</keyword>
<proteinExistence type="predicted"/>
<dbReference type="Proteomes" id="UP000312102">
    <property type="component" value="Chromosome"/>
</dbReference>
<dbReference type="AlphaFoldDB" id="A0AAE6KNY9"/>
<evidence type="ECO:0000313" key="2">
    <source>
        <dbReference type="Proteomes" id="UP000312102"/>
    </source>
</evidence>
<sequence>MTISKLHFPEGAWQSLFDRAMSILDELAARGNAIPTWSLGGGTVLMFYYEHRKSKDIDIFIPDPQLINYLKPDRNDFVEGLISKHYDNNDSIKLQFKEGDIDFVATSPLTKKPYTIENIRDREIKVETPVEIVAKKMFYRGSTALARDLFDLALVIEHEESTLSKYGDIINKHADVFLDQCQTRSILRDQFDDIDKIRFDKSYDDCLQIVTKFLRSLK</sequence>
<protein>
    <submittedName>
        <fullName evidence="1">Nucleotidyl transferase AbiEii/AbiGii toxin family protein</fullName>
    </submittedName>
</protein>
<dbReference type="GO" id="GO:0016740">
    <property type="term" value="F:transferase activity"/>
    <property type="evidence" value="ECO:0007669"/>
    <property type="project" value="UniProtKB-KW"/>
</dbReference>
<dbReference type="RefSeq" id="WP_139883035.1">
    <property type="nucleotide sequence ID" value="NZ_CP040986.1"/>
</dbReference>
<reference evidence="1 2" key="1">
    <citation type="journal article" date="2019" name="ISME J.">
        <title>Evolution in action: habitat transition from sediment to the pelagial leads to genome streamlining in Methylophilaceae.</title>
        <authorList>
            <person name="Salcher M."/>
            <person name="Schaefle D."/>
            <person name="Kaspar M."/>
            <person name="Neuenschwander S.M."/>
            <person name="Ghai R."/>
        </authorList>
    </citation>
    <scope>NUCLEOTIDE SEQUENCE [LARGE SCALE GENOMIC DNA]</scope>
    <source>
        <strain evidence="1 2">MMS-RI-1</strain>
    </source>
</reference>
<keyword evidence="1" id="KW-0808">Transferase</keyword>
<organism evidence="1 2">
    <name type="scientific">Candidatus Methylopumilus rimovensis</name>
    <dbReference type="NCBI Taxonomy" id="2588535"/>
    <lineage>
        <taxon>Bacteria</taxon>
        <taxon>Pseudomonadati</taxon>
        <taxon>Pseudomonadota</taxon>
        <taxon>Betaproteobacteria</taxon>
        <taxon>Nitrosomonadales</taxon>
        <taxon>Methylophilaceae</taxon>
        <taxon>Candidatus Methylopumilus</taxon>
    </lineage>
</organism>
<evidence type="ECO:0000313" key="1">
    <source>
        <dbReference type="EMBL" id="QDD13349.1"/>
    </source>
</evidence>
<dbReference type="Pfam" id="PF08843">
    <property type="entry name" value="AbiEii"/>
    <property type="match status" value="1"/>
</dbReference>
<dbReference type="KEGG" id="mrk:FIT61_02590"/>